<dbReference type="AlphaFoldDB" id="A0A8J3VJE3"/>
<feature type="compositionally biased region" description="Polar residues" evidence="1">
    <location>
        <begin position="44"/>
        <end position="62"/>
    </location>
</feature>
<reference evidence="3" key="1">
    <citation type="submission" date="2021-01" db="EMBL/GenBank/DDBJ databases">
        <title>Whole genome shotgun sequence of Rhizocola hellebori NBRC 109834.</title>
        <authorList>
            <person name="Komaki H."/>
            <person name="Tamura T."/>
        </authorList>
    </citation>
    <scope>NUCLEOTIDE SEQUENCE</scope>
    <source>
        <strain evidence="3">NBRC 109834</strain>
    </source>
</reference>
<evidence type="ECO:0000256" key="2">
    <source>
        <dbReference type="SAM" id="Phobius"/>
    </source>
</evidence>
<dbReference type="EMBL" id="BONY01000048">
    <property type="protein sequence ID" value="GIH08352.1"/>
    <property type="molecule type" value="Genomic_DNA"/>
</dbReference>
<sequence>MVGRFFSALPVRPRTAIALALLAVVGVVIVIGKLIGGEAPQSFPDGSSQVSTVDPTTGNDSVVNIDPSPSLKQQSSGQTALTVATAFAENWIKKNRSASAWRNSLQPLSTKTLTGELAQSDPISVPAQRLSGQATTEVHAETSADVIFPTDAGKLRLRLVFVAEGRWLVDGIDWERA</sequence>
<keyword evidence="2" id="KW-0472">Membrane</keyword>
<feature type="transmembrane region" description="Helical" evidence="2">
    <location>
        <begin position="15"/>
        <end position="35"/>
    </location>
</feature>
<evidence type="ECO:0000313" key="3">
    <source>
        <dbReference type="EMBL" id="GIH08352.1"/>
    </source>
</evidence>
<keyword evidence="2" id="KW-1133">Transmembrane helix</keyword>
<comment type="caution">
    <text evidence="3">The sequence shown here is derived from an EMBL/GenBank/DDBJ whole genome shotgun (WGS) entry which is preliminary data.</text>
</comment>
<name>A0A8J3VJE3_9ACTN</name>
<gene>
    <name evidence="3" type="ORF">Rhe02_64190</name>
</gene>
<feature type="region of interest" description="Disordered" evidence="1">
    <location>
        <begin position="42"/>
        <end position="62"/>
    </location>
</feature>
<accession>A0A8J3VJE3</accession>
<protein>
    <submittedName>
        <fullName evidence="3">Uncharacterized protein</fullName>
    </submittedName>
</protein>
<organism evidence="3 4">
    <name type="scientific">Rhizocola hellebori</name>
    <dbReference type="NCBI Taxonomy" id="1392758"/>
    <lineage>
        <taxon>Bacteria</taxon>
        <taxon>Bacillati</taxon>
        <taxon>Actinomycetota</taxon>
        <taxon>Actinomycetes</taxon>
        <taxon>Micromonosporales</taxon>
        <taxon>Micromonosporaceae</taxon>
        <taxon>Rhizocola</taxon>
    </lineage>
</organism>
<evidence type="ECO:0000256" key="1">
    <source>
        <dbReference type="SAM" id="MobiDB-lite"/>
    </source>
</evidence>
<keyword evidence="4" id="KW-1185">Reference proteome</keyword>
<dbReference type="RefSeq" id="WP_203912110.1">
    <property type="nucleotide sequence ID" value="NZ_BONY01000048.1"/>
</dbReference>
<evidence type="ECO:0000313" key="4">
    <source>
        <dbReference type="Proteomes" id="UP000612899"/>
    </source>
</evidence>
<proteinExistence type="predicted"/>
<keyword evidence="2" id="KW-0812">Transmembrane</keyword>
<dbReference type="Proteomes" id="UP000612899">
    <property type="component" value="Unassembled WGS sequence"/>
</dbReference>